<keyword evidence="3" id="KW-0479">Metal-binding</keyword>
<dbReference type="InterPro" id="IPR019734">
    <property type="entry name" value="TPR_rpt"/>
</dbReference>
<accession>A0A2R4MEW1</accession>
<sequence length="448" mass="48282">MPKHLRLIPALFAILLAFAPISAMAQQIRLITDAETQNMIKDFARPLLKAAGVNPRSVSVNIVNDRRFNAFVIESGDIFINYGTILDSDTPNELKAVLAHEIGHLAGGHLRRLREQAEVAGRVQAVSMVLGIGVLAAASGNDQSGELGRMVSGFILGSSAAAQNNFMAYRQSEESAADAAALKYLERTKQSAQGLIEVLDRLQRNQSSRAAAAGYLRTHPLAEDRLNQTLNRAAGSPFRNKRDSSEDVQRLAMAKAKLTGYLERTQTVLNRYPNSDKSLPARYARAIAGYRAGAGPAAVQQMAALASANPRNPNLQELLGQMLFETGQATAALKPLARAVQLAPNEIEYRLIYGAALSDTGRSQDLNEAIIQLSRATQMDSGSARAFSLLSRAYGRAGRTGEADLAAAEAAFLRRDIRLARGLAKKAKQNLPEGSPAWLRADDILALS</sequence>
<dbReference type="CDD" id="cd07324">
    <property type="entry name" value="M48C_Oma1-like"/>
    <property type="match status" value="1"/>
</dbReference>
<feature type="domain" description="Peptidase M48" evidence="9">
    <location>
        <begin position="36"/>
        <end position="229"/>
    </location>
</feature>
<evidence type="ECO:0000313" key="11">
    <source>
        <dbReference type="Proteomes" id="UP000258927"/>
    </source>
</evidence>
<dbReference type="RefSeq" id="WP_162889215.1">
    <property type="nucleotide sequence ID" value="NZ_CP021330.1"/>
</dbReference>
<feature type="signal peptide" evidence="8">
    <location>
        <begin position="1"/>
        <end position="25"/>
    </location>
</feature>
<evidence type="ECO:0000256" key="7">
    <source>
        <dbReference type="PROSITE-ProRule" id="PRU00339"/>
    </source>
</evidence>
<evidence type="ECO:0000259" key="9">
    <source>
        <dbReference type="Pfam" id="PF01435"/>
    </source>
</evidence>
<evidence type="ECO:0000256" key="5">
    <source>
        <dbReference type="ARBA" id="ARBA00022833"/>
    </source>
</evidence>
<organism evidence="10 11">
    <name type="scientific">Maritalea myrionectae</name>
    <dbReference type="NCBI Taxonomy" id="454601"/>
    <lineage>
        <taxon>Bacteria</taxon>
        <taxon>Pseudomonadati</taxon>
        <taxon>Pseudomonadota</taxon>
        <taxon>Alphaproteobacteria</taxon>
        <taxon>Hyphomicrobiales</taxon>
        <taxon>Devosiaceae</taxon>
        <taxon>Maritalea</taxon>
    </lineage>
</organism>
<dbReference type="InterPro" id="IPR051156">
    <property type="entry name" value="Mito/Outer_Membr_Metalloprot"/>
</dbReference>
<keyword evidence="8" id="KW-0732">Signal</keyword>
<evidence type="ECO:0000256" key="2">
    <source>
        <dbReference type="ARBA" id="ARBA00022670"/>
    </source>
</evidence>
<keyword evidence="11" id="KW-1185">Reference proteome</keyword>
<dbReference type="Gene3D" id="3.30.2010.10">
    <property type="entry name" value="Metalloproteases ('zincins'), catalytic domain"/>
    <property type="match status" value="1"/>
</dbReference>
<dbReference type="SUPFAM" id="SSF48452">
    <property type="entry name" value="TPR-like"/>
    <property type="match status" value="1"/>
</dbReference>
<dbReference type="PANTHER" id="PTHR22726">
    <property type="entry name" value="METALLOENDOPEPTIDASE OMA1"/>
    <property type="match status" value="1"/>
</dbReference>
<dbReference type="GO" id="GO:0016020">
    <property type="term" value="C:membrane"/>
    <property type="evidence" value="ECO:0007669"/>
    <property type="project" value="TreeGrafter"/>
</dbReference>
<dbReference type="GO" id="GO:0051603">
    <property type="term" value="P:proteolysis involved in protein catabolic process"/>
    <property type="evidence" value="ECO:0007669"/>
    <property type="project" value="TreeGrafter"/>
</dbReference>
<dbReference type="Proteomes" id="UP000258927">
    <property type="component" value="Chromosome"/>
</dbReference>
<dbReference type="GO" id="GO:0046872">
    <property type="term" value="F:metal ion binding"/>
    <property type="evidence" value="ECO:0007669"/>
    <property type="project" value="UniProtKB-KW"/>
</dbReference>
<feature type="chain" id="PRO_5015312676" description="Peptidase M48 domain-containing protein" evidence="8">
    <location>
        <begin position="26"/>
        <end position="448"/>
    </location>
</feature>
<evidence type="ECO:0000256" key="3">
    <source>
        <dbReference type="ARBA" id="ARBA00022723"/>
    </source>
</evidence>
<evidence type="ECO:0000256" key="8">
    <source>
        <dbReference type="SAM" id="SignalP"/>
    </source>
</evidence>
<protein>
    <recommendedName>
        <fullName evidence="9">Peptidase M48 domain-containing protein</fullName>
    </recommendedName>
</protein>
<dbReference type="InterPro" id="IPR011990">
    <property type="entry name" value="TPR-like_helical_dom_sf"/>
</dbReference>
<evidence type="ECO:0000256" key="6">
    <source>
        <dbReference type="ARBA" id="ARBA00023049"/>
    </source>
</evidence>
<gene>
    <name evidence="10" type="ORF">MXMO3_01989</name>
</gene>
<dbReference type="AlphaFoldDB" id="A0A2R4MEW1"/>
<name>A0A2R4MEW1_9HYPH</name>
<dbReference type="GO" id="GO:0004222">
    <property type="term" value="F:metalloendopeptidase activity"/>
    <property type="evidence" value="ECO:0007669"/>
    <property type="project" value="InterPro"/>
</dbReference>
<dbReference type="InterPro" id="IPR001915">
    <property type="entry name" value="Peptidase_M48"/>
</dbReference>
<dbReference type="KEGG" id="mmyr:MXMO3_01989"/>
<keyword evidence="6" id="KW-0482">Metalloprotease</keyword>
<feature type="repeat" description="TPR" evidence="7">
    <location>
        <begin position="313"/>
        <end position="346"/>
    </location>
</feature>
<dbReference type="STRING" id="1122213.GCA_000423365_02288"/>
<keyword evidence="2" id="KW-0645">Protease</keyword>
<comment type="cofactor">
    <cofactor evidence="1">
        <name>Zn(2+)</name>
        <dbReference type="ChEBI" id="CHEBI:29105"/>
    </cofactor>
</comment>
<keyword evidence="4" id="KW-0378">Hydrolase</keyword>
<keyword evidence="5" id="KW-0862">Zinc</keyword>
<dbReference type="PANTHER" id="PTHR22726:SF1">
    <property type="entry name" value="METALLOENDOPEPTIDASE OMA1, MITOCHONDRIAL"/>
    <property type="match status" value="1"/>
</dbReference>
<dbReference type="Pfam" id="PF01435">
    <property type="entry name" value="Peptidase_M48"/>
    <property type="match status" value="1"/>
</dbReference>
<evidence type="ECO:0000313" key="10">
    <source>
        <dbReference type="EMBL" id="AVX04513.1"/>
    </source>
</evidence>
<dbReference type="PROSITE" id="PS50005">
    <property type="entry name" value="TPR"/>
    <property type="match status" value="1"/>
</dbReference>
<reference evidence="10 11" key="1">
    <citation type="submission" date="2017-05" db="EMBL/GenBank/DDBJ databases">
        <title>Genome Analysis of Maritalea myrionectae HL2708#5.</title>
        <authorList>
            <consortium name="Cotde Inc.-PKNU"/>
            <person name="Jang D."/>
            <person name="Oh H.-M."/>
        </authorList>
    </citation>
    <scope>NUCLEOTIDE SEQUENCE [LARGE SCALE GENOMIC DNA]</scope>
    <source>
        <strain evidence="10 11">HL2708#5</strain>
    </source>
</reference>
<evidence type="ECO:0000256" key="1">
    <source>
        <dbReference type="ARBA" id="ARBA00001947"/>
    </source>
</evidence>
<proteinExistence type="predicted"/>
<evidence type="ECO:0000256" key="4">
    <source>
        <dbReference type="ARBA" id="ARBA00022801"/>
    </source>
</evidence>
<dbReference type="Gene3D" id="1.25.40.10">
    <property type="entry name" value="Tetratricopeptide repeat domain"/>
    <property type="match status" value="1"/>
</dbReference>
<keyword evidence="7" id="KW-0802">TPR repeat</keyword>
<dbReference type="EMBL" id="CP021330">
    <property type="protein sequence ID" value="AVX04513.1"/>
    <property type="molecule type" value="Genomic_DNA"/>
</dbReference>